<evidence type="ECO:0000256" key="4">
    <source>
        <dbReference type="ARBA" id="ARBA00022516"/>
    </source>
</evidence>
<evidence type="ECO:0000256" key="14">
    <source>
        <dbReference type="HAMAP-Rule" id="MF_01815"/>
    </source>
</evidence>
<evidence type="ECO:0000256" key="3">
    <source>
        <dbReference type="ARBA" id="ARBA00022490"/>
    </source>
</evidence>
<keyword evidence="7 14" id="KW-0443">Lipid metabolism</keyword>
<gene>
    <name evidence="14" type="primary">fabH</name>
    <name evidence="17" type="ordered locus">Mahau_1045</name>
</gene>
<keyword evidence="18" id="KW-1185">Reference proteome</keyword>
<keyword evidence="5 14" id="KW-0808">Transferase</keyword>
<evidence type="ECO:0000259" key="15">
    <source>
        <dbReference type="Pfam" id="PF08541"/>
    </source>
</evidence>
<dbReference type="HAMAP" id="MF_01815">
    <property type="entry name" value="FabH"/>
    <property type="match status" value="1"/>
</dbReference>
<name>F4A2R3_MAHA5</name>
<dbReference type="OrthoDB" id="9815506at2"/>
<dbReference type="Pfam" id="PF08545">
    <property type="entry name" value="ACP_syn_III"/>
    <property type="match status" value="1"/>
</dbReference>
<feature type="active site" evidence="14">
    <location>
        <position position="256"/>
    </location>
</feature>
<comment type="function">
    <text evidence="14">Catalyzes the condensation reaction of fatty acid synthesis by the addition to an acyl acceptor of two carbons from malonyl-ACP. Catalyzes the first condensation reaction which initiates fatty acid synthesis and may therefore play a role in governing the total rate of fatty acid production. Possesses both acetoacetyl-ACP synthase and acetyl transacylase activities. Its substrate specificity determines the biosynthesis of branched-chain and/or straight-chain of fatty acids.</text>
</comment>
<evidence type="ECO:0000313" key="17">
    <source>
        <dbReference type="EMBL" id="AEE96243.1"/>
    </source>
</evidence>
<feature type="domain" description="Beta-ketoacyl-[acyl-carrier-protein] synthase III N-terminal" evidence="16">
    <location>
        <begin position="110"/>
        <end position="188"/>
    </location>
</feature>
<evidence type="ECO:0000256" key="8">
    <source>
        <dbReference type="ARBA" id="ARBA00023160"/>
    </source>
</evidence>
<sequence>MNNKISAGILGLGSYMPEKILTNFDLEKMVDTSDEWIRTRTGISERRIADPNDATSDMATRAALKALDDAGVSAADIDMIMVATITPDMIFPATACIVQDNIGAKNAAAFDLEAACSGFIYGLSIAKQFIETGTYRYVLVIAADVLSRITDWQDRNTCVLFGDGAGAAVVGPVEEGYGILSTYLGSDGSGGKYLHIKAGGSRMPASHETVDKRLHYMYMDGGEVFKFAVKIMDTASMEAIERAGLKPDDIDWFVPHQANIRIIESARKRLGISPERVCLTIHKYGNMSAATIPVTLDEAAHEDKFKKGDNIVLVGFGGGLTWASCVLKWSK</sequence>
<dbReference type="SUPFAM" id="SSF53901">
    <property type="entry name" value="Thiolase-like"/>
    <property type="match status" value="1"/>
</dbReference>
<evidence type="ECO:0000256" key="7">
    <source>
        <dbReference type="ARBA" id="ARBA00023098"/>
    </source>
</evidence>
<evidence type="ECO:0000259" key="16">
    <source>
        <dbReference type="Pfam" id="PF08545"/>
    </source>
</evidence>
<reference evidence="18" key="1">
    <citation type="submission" date="2010-11" db="EMBL/GenBank/DDBJ databases">
        <title>The complete genome of Mahella australiensis DSM 15567.</title>
        <authorList>
            <consortium name="US DOE Joint Genome Institute (JGI-PGF)"/>
            <person name="Lucas S."/>
            <person name="Copeland A."/>
            <person name="Lapidus A."/>
            <person name="Bruce D."/>
            <person name="Goodwin L."/>
            <person name="Pitluck S."/>
            <person name="Kyrpides N."/>
            <person name="Mavromatis K."/>
            <person name="Pagani I."/>
            <person name="Ivanova N."/>
            <person name="Teshima H."/>
            <person name="Brettin T."/>
            <person name="Detter J.C."/>
            <person name="Han C."/>
            <person name="Tapia R."/>
            <person name="Land M."/>
            <person name="Hauser L."/>
            <person name="Markowitz V."/>
            <person name="Cheng J.-F."/>
            <person name="Hugenholtz P."/>
            <person name="Woyke T."/>
            <person name="Wu D."/>
            <person name="Spring S."/>
            <person name="Pukall R."/>
            <person name="Steenblock K."/>
            <person name="Schneider S."/>
            <person name="Klenk H.-P."/>
            <person name="Eisen J.A."/>
        </authorList>
    </citation>
    <scope>NUCLEOTIDE SEQUENCE [LARGE SCALE GENOMIC DNA]</scope>
    <source>
        <strain evidence="18">DSM 15567 / CIP 107919 / 50-1 BON</strain>
    </source>
</reference>
<keyword evidence="14" id="KW-0511">Multifunctional enzyme</keyword>
<comment type="similarity">
    <text evidence="2 14">Belongs to the thiolase-like superfamily. FabH family.</text>
</comment>
<keyword evidence="4 14" id="KW-0444">Lipid biosynthesis</keyword>
<evidence type="ECO:0000313" key="18">
    <source>
        <dbReference type="Proteomes" id="UP000008457"/>
    </source>
</evidence>
<dbReference type="HOGENOM" id="CLU_039592_3_1_9"/>
<dbReference type="FunFam" id="3.40.47.10:FF:000004">
    <property type="entry name" value="3-oxoacyl-[acyl-carrier-protein] synthase 3"/>
    <property type="match status" value="1"/>
</dbReference>
<keyword evidence="8 14" id="KW-0275">Fatty acid biosynthesis</keyword>
<feature type="domain" description="Beta-ketoacyl-[acyl-carrier-protein] synthase III C-terminal" evidence="15">
    <location>
        <begin position="241"/>
        <end position="329"/>
    </location>
</feature>
<dbReference type="KEGG" id="mas:Mahau_1045"/>
<dbReference type="STRING" id="697281.Mahau_1045"/>
<keyword evidence="6 14" id="KW-0276">Fatty acid metabolism</keyword>
<organism evidence="17 18">
    <name type="scientific">Mahella australiensis (strain DSM 15567 / CIP 107919 / 50-1 BON)</name>
    <dbReference type="NCBI Taxonomy" id="697281"/>
    <lineage>
        <taxon>Bacteria</taxon>
        <taxon>Bacillati</taxon>
        <taxon>Bacillota</taxon>
        <taxon>Clostridia</taxon>
        <taxon>Thermoanaerobacterales</taxon>
        <taxon>Thermoanaerobacterales Family IV. Incertae Sedis</taxon>
        <taxon>Mahella</taxon>
    </lineage>
</organism>
<dbReference type="GO" id="GO:0006633">
    <property type="term" value="P:fatty acid biosynthetic process"/>
    <property type="evidence" value="ECO:0007669"/>
    <property type="project" value="UniProtKB-UniRule"/>
</dbReference>
<comment type="domain">
    <text evidence="14">The last Arg residue of the ACP-binding site is essential for the weak association between ACP/AcpP and FabH.</text>
</comment>
<feature type="active site" evidence="14">
    <location>
        <position position="286"/>
    </location>
</feature>
<evidence type="ECO:0000256" key="1">
    <source>
        <dbReference type="ARBA" id="ARBA00005194"/>
    </source>
</evidence>
<keyword evidence="9 14" id="KW-0012">Acyltransferase</keyword>
<dbReference type="Pfam" id="PF08541">
    <property type="entry name" value="ACP_syn_III_C"/>
    <property type="match status" value="1"/>
</dbReference>
<dbReference type="GO" id="GO:0004315">
    <property type="term" value="F:3-oxoacyl-[acyl-carrier-protein] synthase activity"/>
    <property type="evidence" value="ECO:0007669"/>
    <property type="project" value="InterPro"/>
</dbReference>
<dbReference type="GO" id="GO:0044550">
    <property type="term" value="P:secondary metabolite biosynthetic process"/>
    <property type="evidence" value="ECO:0007669"/>
    <property type="project" value="TreeGrafter"/>
</dbReference>
<dbReference type="Proteomes" id="UP000008457">
    <property type="component" value="Chromosome"/>
</dbReference>
<evidence type="ECO:0000256" key="9">
    <source>
        <dbReference type="ARBA" id="ARBA00023315"/>
    </source>
</evidence>
<proteinExistence type="inferred from homology"/>
<comment type="subunit">
    <text evidence="14">Homodimer.</text>
</comment>
<keyword evidence="3 14" id="KW-0963">Cytoplasm</keyword>
<evidence type="ECO:0000256" key="12">
    <source>
        <dbReference type="ARBA" id="ARBA00052467"/>
    </source>
</evidence>
<reference evidence="17 18" key="2">
    <citation type="journal article" date="2011" name="Stand. Genomic Sci.">
        <title>Complete genome sequence of Mahella australiensis type strain (50-1 BON).</title>
        <authorList>
            <person name="Sikorski J."/>
            <person name="Teshima H."/>
            <person name="Nolan M."/>
            <person name="Lucas S."/>
            <person name="Hammon N."/>
            <person name="Deshpande S."/>
            <person name="Cheng J.F."/>
            <person name="Pitluck S."/>
            <person name="Liolios K."/>
            <person name="Pagani I."/>
            <person name="Ivanova N."/>
            <person name="Huntemann M."/>
            <person name="Mavromatis K."/>
            <person name="Ovchinikova G."/>
            <person name="Pati A."/>
            <person name="Tapia R."/>
            <person name="Han C."/>
            <person name="Goodwin L."/>
            <person name="Chen A."/>
            <person name="Palaniappan K."/>
            <person name="Land M."/>
            <person name="Hauser L."/>
            <person name="Ngatchou-Djao O.D."/>
            <person name="Rohde M."/>
            <person name="Pukall R."/>
            <person name="Spring S."/>
            <person name="Abt B."/>
            <person name="Goker M."/>
            <person name="Detter J.C."/>
            <person name="Woyke T."/>
            <person name="Bristow J."/>
            <person name="Markowitz V."/>
            <person name="Hugenholtz P."/>
            <person name="Eisen J.A."/>
            <person name="Kyrpides N.C."/>
            <person name="Klenk H.P."/>
            <person name="Lapidus A."/>
        </authorList>
    </citation>
    <scope>NUCLEOTIDE SEQUENCE [LARGE SCALE GENOMIC DNA]</scope>
    <source>
        <strain evidence="18">DSM 15567 / CIP 107919 / 50-1 BON</strain>
    </source>
</reference>
<evidence type="ECO:0000256" key="6">
    <source>
        <dbReference type="ARBA" id="ARBA00022832"/>
    </source>
</evidence>
<dbReference type="NCBIfam" id="NF006829">
    <property type="entry name" value="PRK09352.1"/>
    <property type="match status" value="1"/>
</dbReference>
<comment type="catalytic activity">
    <reaction evidence="10">
        <text>malonyl-[ACP] + acetyl-CoA + H(+) = 3-oxobutanoyl-[ACP] + CO2 + CoA</text>
        <dbReference type="Rhea" id="RHEA:12080"/>
        <dbReference type="Rhea" id="RHEA-COMP:9623"/>
        <dbReference type="Rhea" id="RHEA-COMP:9625"/>
        <dbReference type="ChEBI" id="CHEBI:15378"/>
        <dbReference type="ChEBI" id="CHEBI:16526"/>
        <dbReference type="ChEBI" id="CHEBI:57287"/>
        <dbReference type="ChEBI" id="CHEBI:57288"/>
        <dbReference type="ChEBI" id="CHEBI:78449"/>
        <dbReference type="ChEBI" id="CHEBI:78450"/>
        <dbReference type="EC" id="2.3.1.180"/>
    </reaction>
    <physiologicalReaction direction="left-to-right" evidence="10">
        <dbReference type="Rhea" id="RHEA:12081"/>
    </physiologicalReaction>
</comment>
<dbReference type="InterPro" id="IPR016039">
    <property type="entry name" value="Thiolase-like"/>
</dbReference>
<evidence type="ECO:0000256" key="10">
    <source>
        <dbReference type="ARBA" id="ARBA00051096"/>
    </source>
</evidence>
<protein>
    <recommendedName>
        <fullName evidence="14">Beta-ketoacyl-[acyl-carrier-protein] synthase III</fullName>
        <shortName evidence="14">Beta-ketoacyl-ACP synthase III</shortName>
        <shortName evidence="14">KAS III</shortName>
        <ecNumber evidence="14">2.3.1.180</ecNumber>
    </recommendedName>
    <alternativeName>
        <fullName evidence="14">3-oxoacyl-[acyl-carrier-protein] synthase 3</fullName>
    </alternativeName>
    <alternativeName>
        <fullName evidence="14">3-oxoacyl-[acyl-carrier-protein] synthase III</fullName>
    </alternativeName>
</protein>
<dbReference type="NCBIfam" id="TIGR00747">
    <property type="entry name" value="fabH"/>
    <property type="match status" value="1"/>
</dbReference>
<dbReference type="RefSeq" id="WP_013780673.1">
    <property type="nucleotide sequence ID" value="NC_015520.1"/>
</dbReference>
<evidence type="ECO:0000256" key="2">
    <source>
        <dbReference type="ARBA" id="ARBA00008642"/>
    </source>
</evidence>
<dbReference type="PANTHER" id="PTHR34069">
    <property type="entry name" value="3-OXOACYL-[ACYL-CARRIER-PROTEIN] SYNTHASE 3"/>
    <property type="match status" value="1"/>
</dbReference>
<dbReference type="eggNOG" id="COG0332">
    <property type="taxonomic scope" value="Bacteria"/>
</dbReference>
<dbReference type="Gene3D" id="3.40.47.10">
    <property type="match status" value="1"/>
</dbReference>
<comment type="pathway">
    <text evidence="1 14">Lipid metabolism; fatty acid biosynthesis.</text>
</comment>
<dbReference type="GO" id="GO:0005737">
    <property type="term" value="C:cytoplasm"/>
    <property type="evidence" value="ECO:0007669"/>
    <property type="project" value="UniProtKB-SubCell"/>
</dbReference>
<comment type="subcellular location">
    <subcellularLocation>
        <location evidence="14">Cytoplasm</location>
    </subcellularLocation>
</comment>
<dbReference type="AlphaFoldDB" id="F4A2R3"/>
<accession>F4A2R3</accession>
<dbReference type="EC" id="2.3.1.180" evidence="14"/>
<feature type="region of interest" description="ACP-binding" evidence="14">
    <location>
        <begin position="257"/>
        <end position="261"/>
    </location>
</feature>
<feature type="active site" evidence="14">
    <location>
        <position position="116"/>
    </location>
</feature>
<dbReference type="InterPro" id="IPR013747">
    <property type="entry name" value="ACP_syn_III_C"/>
</dbReference>
<dbReference type="EMBL" id="CP002360">
    <property type="protein sequence ID" value="AEE96243.1"/>
    <property type="molecule type" value="Genomic_DNA"/>
</dbReference>
<comment type="catalytic activity">
    <reaction evidence="13">
        <text>3-methylbutanoyl-CoA + malonyl-[ACP] + H(+) = 5-methyl-3-oxohexanoyl-[ACP] + CO2 + CoA</text>
        <dbReference type="Rhea" id="RHEA:42272"/>
        <dbReference type="Rhea" id="RHEA-COMP:9623"/>
        <dbReference type="Rhea" id="RHEA-COMP:9941"/>
        <dbReference type="ChEBI" id="CHEBI:15378"/>
        <dbReference type="ChEBI" id="CHEBI:16526"/>
        <dbReference type="ChEBI" id="CHEBI:57287"/>
        <dbReference type="ChEBI" id="CHEBI:57345"/>
        <dbReference type="ChEBI" id="CHEBI:78449"/>
        <dbReference type="ChEBI" id="CHEBI:78822"/>
        <dbReference type="EC" id="2.3.1.300"/>
    </reaction>
    <physiologicalReaction direction="left-to-right" evidence="13">
        <dbReference type="Rhea" id="RHEA:42273"/>
    </physiologicalReaction>
</comment>
<dbReference type="InterPro" id="IPR004655">
    <property type="entry name" value="FabH"/>
</dbReference>
<dbReference type="PANTHER" id="PTHR34069:SF2">
    <property type="entry name" value="BETA-KETOACYL-[ACYL-CARRIER-PROTEIN] SYNTHASE III"/>
    <property type="match status" value="1"/>
</dbReference>
<evidence type="ECO:0000256" key="5">
    <source>
        <dbReference type="ARBA" id="ARBA00022679"/>
    </source>
</evidence>
<dbReference type="GO" id="GO:0033818">
    <property type="term" value="F:beta-ketoacyl-acyl-carrier-protein synthase III activity"/>
    <property type="evidence" value="ECO:0007669"/>
    <property type="project" value="UniProtKB-UniRule"/>
</dbReference>
<evidence type="ECO:0000256" key="11">
    <source>
        <dbReference type="ARBA" id="ARBA00052407"/>
    </source>
</evidence>
<comment type="catalytic activity">
    <reaction evidence="12">
        <text>2-methylpropanoyl-CoA + malonyl-[ACP] + H(+) = 4-methyl-3-oxopentanoyl-[ACP] + CO2 + CoA</text>
        <dbReference type="Rhea" id="RHEA:42268"/>
        <dbReference type="Rhea" id="RHEA-COMP:9623"/>
        <dbReference type="Rhea" id="RHEA-COMP:9940"/>
        <dbReference type="ChEBI" id="CHEBI:15378"/>
        <dbReference type="ChEBI" id="CHEBI:16526"/>
        <dbReference type="ChEBI" id="CHEBI:57287"/>
        <dbReference type="ChEBI" id="CHEBI:57338"/>
        <dbReference type="ChEBI" id="CHEBI:78449"/>
        <dbReference type="ChEBI" id="CHEBI:78820"/>
        <dbReference type="EC" id="2.3.1.300"/>
    </reaction>
    <physiologicalReaction direction="left-to-right" evidence="12">
        <dbReference type="Rhea" id="RHEA:42269"/>
    </physiologicalReaction>
</comment>
<dbReference type="CDD" id="cd00830">
    <property type="entry name" value="KAS_III"/>
    <property type="match status" value="1"/>
</dbReference>
<dbReference type="InterPro" id="IPR013751">
    <property type="entry name" value="ACP_syn_III_N"/>
</dbReference>
<dbReference type="UniPathway" id="UPA00094"/>
<evidence type="ECO:0000256" key="13">
    <source>
        <dbReference type="ARBA" id="ARBA00052985"/>
    </source>
</evidence>
<comment type="catalytic activity">
    <reaction evidence="11">
        <text>(2S)-2-methylbutanoyl-CoA + malonyl-[ACP] + H(+) = (4S)-4-methyl-3-oxohexanoyl-[ACP] + CO2 + CoA</text>
        <dbReference type="Rhea" id="RHEA:42276"/>
        <dbReference type="Rhea" id="RHEA-COMP:9623"/>
        <dbReference type="Rhea" id="RHEA-COMP:17148"/>
        <dbReference type="ChEBI" id="CHEBI:15378"/>
        <dbReference type="ChEBI" id="CHEBI:16526"/>
        <dbReference type="ChEBI" id="CHEBI:57287"/>
        <dbReference type="ChEBI" id="CHEBI:78449"/>
        <dbReference type="ChEBI" id="CHEBI:88166"/>
        <dbReference type="ChEBI" id="CHEBI:167462"/>
        <dbReference type="EC" id="2.3.1.300"/>
    </reaction>
    <physiologicalReaction direction="left-to-right" evidence="11">
        <dbReference type="Rhea" id="RHEA:42277"/>
    </physiologicalReaction>
</comment>